<protein>
    <recommendedName>
        <fullName evidence="2">DUF7082 domain-containing protein</fullName>
    </recommendedName>
</protein>
<evidence type="ECO:0000256" key="1">
    <source>
        <dbReference type="SAM" id="MobiDB-lite"/>
    </source>
</evidence>
<dbReference type="STRING" id="92696.A0A4R0RJL8"/>
<name>A0A4R0RJL8_9APHY</name>
<feature type="compositionally biased region" description="Low complexity" evidence="1">
    <location>
        <begin position="1"/>
        <end position="19"/>
    </location>
</feature>
<dbReference type="GO" id="GO:0005634">
    <property type="term" value="C:nucleus"/>
    <property type="evidence" value="ECO:0007669"/>
    <property type="project" value="TreeGrafter"/>
</dbReference>
<feature type="region of interest" description="Disordered" evidence="1">
    <location>
        <begin position="60"/>
        <end position="81"/>
    </location>
</feature>
<feature type="compositionally biased region" description="Polar residues" evidence="1">
    <location>
        <begin position="128"/>
        <end position="139"/>
    </location>
</feature>
<dbReference type="Proteomes" id="UP000292702">
    <property type="component" value="Unassembled WGS sequence"/>
</dbReference>
<dbReference type="OrthoDB" id="1751210at2759"/>
<organism evidence="3 4">
    <name type="scientific">Steccherinum ochraceum</name>
    <dbReference type="NCBI Taxonomy" id="92696"/>
    <lineage>
        <taxon>Eukaryota</taxon>
        <taxon>Fungi</taxon>
        <taxon>Dikarya</taxon>
        <taxon>Basidiomycota</taxon>
        <taxon>Agaricomycotina</taxon>
        <taxon>Agaricomycetes</taxon>
        <taxon>Polyporales</taxon>
        <taxon>Steccherinaceae</taxon>
        <taxon>Steccherinum</taxon>
    </lineage>
</organism>
<feature type="compositionally biased region" description="Low complexity" evidence="1">
    <location>
        <begin position="515"/>
        <end position="526"/>
    </location>
</feature>
<feature type="domain" description="DUF7082" evidence="2">
    <location>
        <begin position="565"/>
        <end position="717"/>
    </location>
</feature>
<dbReference type="EMBL" id="RWJN01000194">
    <property type="protein sequence ID" value="TCD65189.1"/>
    <property type="molecule type" value="Genomic_DNA"/>
</dbReference>
<evidence type="ECO:0000313" key="3">
    <source>
        <dbReference type="EMBL" id="TCD65189.1"/>
    </source>
</evidence>
<feature type="region of interest" description="Disordered" evidence="1">
    <location>
        <begin position="1"/>
        <end position="34"/>
    </location>
</feature>
<proteinExistence type="predicted"/>
<sequence length="741" mass="82490">MDATVTPATDTTPVPAPTAGENEPSPTQTAESEVTDLEVKIKLLSDLRKHVNDLRQIPGHLLRPQSALSSVLPIPQSEQSRLSEEFEKIKSVTDKLRSEDAQKALTFVKDSESKDKTGIPLNKRRLASEQSVQPSSAPTPESPQPYPSFQPISSSLLPAWDSNKPPVQIDGLPSYIRDFNHTHPSRLHIWSYRKRDETVALTPPVIVRFTIRDVVTVYVTLDTTDDGSLITESAVAFGPREKKPPHSQSDYAVYQTLSQQLVRTMQSQPSAPFQLVMHVKFCVEATKEITGRMSQRFYSAHLKAKYMEQMNPQDWEFGFNGPRSTPRSDYAATSMAGPSKATDYSQYSYDASGLLPTTPGQRASNRLISPRGSFKVPEFISLKGDAGWPIRVSVTFVHQTNDIVFLRLVLGKKALTTSVFQLIAGEQGIWQLDAVTPPCNEVLYPSYDVPLAVQALQGNGEILDALLIGVFTYTSAQSSAAAAHSSIVRNHNSEPSTSTISTGADYPDAVLANQSPRRSSSSPSGSIRLKGPKSTVRGVDQKKDHVLMRTRRLEPGEQPGECHRVAFELLTPLDTMSADWSDEEIDVGRRLIRFSSEIDGVRLRVSCERLKQEEYSEGDAVVSCIYRRDNASCYFTSVDIISLLEGLVGEGFEIEEKNRIRRNLEGFHPETVSKNRKDSEEFFQQIMEFPSPKPRHIEKDVKVFHWSILGRALDKIISKYVSSEIIRDDHLVLKALTCGSQ</sequence>
<gene>
    <name evidence="3" type="ORF">EIP91_003011</name>
</gene>
<comment type="caution">
    <text evidence="3">The sequence shown here is derived from an EMBL/GenBank/DDBJ whole genome shotgun (WGS) entry which is preliminary data.</text>
</comment>
<dbReference type="InterPro" id="IPR055509">
    <property type="entry name" value="DUF7082"/>
</dbReference>
<dbReference type="Pfam" id="PF23305">
    <property type="entry name" value="DUF7082"/>
    <property type="match status" value="1"/>
</dbReference>
<feature type="region of interest" description="Disordered" evidence="1">
    <location>
        <begin position="107"/>
        <end position="150"/>
    </location>
</feature>
<dbReference type="AlphaFoldDB" id="A0A4R0RJL8"/>
<reference evidence="3 4" key="1">
    <citation type="submission" date="2018-11" db="EMBL/GenBank/DDBJ databases">
        <title>Genome assembly of Steccherinum ochraceum LE-BIN_3174, the white-rot fungus of the Steccherinaceae family (The Residual Polyporoid clade, Polyporales, Basidiomycota).</title>
        <authorList>
            <person name="Fedorova T.V."/>
            <person name="Glazunova O.A."/>
            <person name="Landesman E.O."/>
            <person name="Moiseenko K.V."/>
            <person name="Psurtseva N.V."/>
            <person name="Savinova O.S."/>
            <person name="Shakhova N.V."/>
            <person name="Tyazhelova T.V."/>
            <person name="Vasina D.V."/>
        </authorList>
    </citation>
    <scope>NUCLEOTIDE SEQUENCE [LARGE SCALE GENOMIC DNA]</scope>
    <source>
        <strain evidence="3 4">LE-BIN_3174</strain>
    </source>
</reference>
<feature type="region of interest" description="Disordered" evidence="1">
    <location>
        <begin position="512"/>
        <end position="540"/>
    </location>
</feature>
<evidence type="ECO:0000313" key="4">
    <source>
        <dbReference type="Proteomes" id="UP000292702"/>
    </source>
</evidence>
<evidence type="ECO:0000259" key="2">
    <source>
        <dbReference type="Pfam" id="PF23305"/>
    </source>
</evidence>
<dbReference type="PANTHER" id="PTHR39463">
    <property type="entry name" value="MEDUSA"/>
    <property type="match status" value="1"/>
</dbReference>
<dbReference type="PANTHER" id="PTHR39463:SF1">
    <property type="entry name" value="MEDUSA"/>
    <property type="match status" value="1"/>
</dbReference>
<accession>A0A4R0RJL8</accession>
<keyword evidence="4" id="KW-1185">Reference proteome</keyword>